<evidence type="ECO:0000256" key="3">
    <source>
        <dbReference type="ARBA" id="ARBA00023163"/>
    </source>
</evidence>
<dbReference type="PANTHER" id="PTHR30146:SF109">
    <property type="entry name" value="HTH-TYPE TRANSCRIPTIONAL REGULATOR GALS"/>
    <property type="match status" value="1"/>
</dbReference>
<evidence type="ECO:0000259" key="4">
    <source>
        <dbReference type="PROSITE" id="PS50932"/>
    </source>
</evidence>
<dbReference type="OrthoDB" id="667031at2"/>
<evidence type="ECO:0000313" key="6">
    <source>
        <dbReference type="Proteomes" id="UP000321204"/>
    </source>
</evidence>
<dbReference type="RefSeq" id="WP_146784454.1">
    <property type="nucleotide sequence ID" value="NZ_BAABIO010000002.1"/>
</dbReference>
<dbReference type="Pfam" id="PF13377">
    <property type="entry name" value="Peripla_BP_3"/>
    <property type="match status" value="1"/>
</dbReference>
<dbReference type="GO" id="GO:0003700">
    <property type="term" value="F:DNA-binding transcription factor activity"/>
    <property type="evidence" value="ECO:0007669"/>
    <property type="project" value="TreeGrafter"/>
</dbReference>
<keyword evidence="3" id="KW-0804">Transcription</keyword>
<dbReference type="CDD" id="cd01392">
    <property type="entry name" value="HTH_LacI"/>
    <property type="match status" value="1"/>
</dbReference>
<evidence type="ECO:0000256" key="1">
    <source>
        <dbReference type="ARBA" id="ARBA00023015"/>
    </source>
</evidence>
<gene>
    <name evidence="5" type="ORF">FSB75_06415</name>
</gene>
<protein>
    <submittedName>
        <fullName evidence="5">LacI family transcriptional regulator</fullName>
    </submittedName>
</protein>
<dbReference type="PROSITE" id="PS50932">
    <property type="entry name" value="HTH_LACI_2"/>
    <property type="match status" value="1"/>
</dbReference>
<evidence type="ECO:0000256" key="2">
    <source>
        <dbReference type="ARBA" id="ARBA00023125"/>
    </source>
</evidence>
<dbReference type="EMBL" id="CP042433">
    <property type="protein sequence ID" value="QEC55546.1"/>
    <property type="molecule type" value="Genomic_DNA"/>
</dbReference>
<dbReference type="InterPro" id="IPR028082">
    <property type="entry name" value="Peripla_BP_I"/>
</dbReference>
<dbReference type="Gene3D" id="1.10.260.40">
    <property type="entry name" value="lambda repressor-like DNA-binding domains"/>
    <property type="match status" value="1"/>
</dbReference>
<proteinExistence type="predicted"/>
<dbReference type="Pfam" id="PF00356">
    <property type="entry name" value="LacI"/>
    <property type="match status" value="1"/>
</dbReference>
<dbReference type="SUPFAM" id="SSF47413">
    <property type="entry name" value="lambda repressor-like DNA-binding domains"/>
    <property type="match status" value="1"/>
</dbReference>
<dbReference type="InterPro" id="IPR046335">
    <property type="entry name" value="LacI/GalR-like_sensor"/>
</dbReference>
<keyword evidence="6" id="KW-1185">Reference proteome</keyword>
<organism evidence="5 6">
    <name type="scientific">Flavisolibacter ginsenosidimutans</name>
    <dbReference type="NCBI Taxonomy" id="661481"/>
    <lineage>
        <taxon>Bacteria</taxon>
        <taxon>Pseudomonadati</taxon>
        <taxon>Bacteroidota</taxon>
        <taxon>Chitinophagia</taxon>
        <taxon>Chitinophagales</taxon>
        <taxon>Chitinophagaceae</taxon>
        <taxon>Flavisolibacter</taxon>
    </lineage>
</organism>
<dbReference type="CDD" id="cd06267">
    <property type="entry name" value="PBP1_LacI_sugar_binding-like"/>
    <property type="match status" value="1"/>
</dbReference>
<feature type="domain" description="HTH lacI-type" evidence="4">
    <location>
        <begin position="4"/>
        <end position="58"/>
    </location>
</feature>
<dbReference type="Gene3D" id="3.40.50.2300">
    <property type="match status" value="2"/>
</dbReference>
<dbReference type="InterPro" id="IPR010982">
    <property type="entry name" value="Lambda_DNA-bd_dom_sf"/>
</dbReference>
<keyword evidence="1" id="KW-0805">Transcription regulation</keyword>
<name>A0A5B8UGU3_9BACT</name>
<dbReference type="KEGG" id="fgg:FSB75_06415"/>
<accession>A0A5B8UGU3</accession>
<reference evidence="5 6" key="1">
    <citation type="journal article" date="2015" name="Int. J. Syst. Evol. Microbiol.">
        <title>Flavisolibacter ginsenosidimutans sp. nov., with ginsenoside-converting activity isolated from soil used for cultivating ginseng.</title>
        <authorList>
            <person name="Zhao Y."/>
            <person name="Liu Q."/>
            <person name="Kang M.S."/>
            <person name="Jin F."/>
            <person name="Yu H."/>
            <person name="Im W.T."/>
        </authorList>
    </citation>
    <scope>NUCLEOTIDE SEQUENCE [LARGE SCALE GENOMIC DNA]</scope>
    <source>
        <strain evidence="5 6">Gsoil 636</strain>
    </source>
</reference>
<dbReference type="InterPro" id="IPR000843">
    <property type="entry name" value="HTH_LacI"/>
</dbReference>
<dbReference type="AlphaFoldDB" id="A0A5B8UGU3"/>
<evidence type="ECO:0000313" key="5">
    <source>
        <dbReference type="EMBL" id="QEC55546.1"/>
    </source>
</evidence>
<sequence>MSNININELAKRLNLSKGTVSKALRDSYEISEQTKTKVLQLAEQLHYIPNPYASSLRRKKSNTIGVVIPEVMDSYFSRAIKGIESVAREKGYHVLVYLTYESFEREKAILNDFSSGRVDGVLLSVSSETANENHVEETMAKKIPVVFFDRVLENVHTAKITTNDFESCYEATHHLLQQGCKKIAYLSISEHLHIINKRMEGYKQALFDHGQTHSGANVIACCDDNEKNYALLLKILKANNRPDGIIASVEKLTTPVYLACKNLNLSIPEAVKIVSFSNWEAAPILRPSLTTVTQPAFEMGEAAATALFNLLGKRNYSLLNENTTLPSTLVVRESSVFNRS</sequence>
<dbReference type="SMART" id="SM00354">
    <property type="entry name" value="HTH_LACI"/>
    <property type="match status" value="1"/>
</dbReference>
<keyword evidence="2" id="KW-0238">DNA-binding</keyword>
<dbReference type="GO" id="GO:0000976">
    <property type="term" value="F:transcription cis-regulatory region binding"/>
    <property type="evidence" value="ECO:0007669"/>
    <property type="project" value="TreeGrafter"/>
</dbReference>
<dbReference type="Proteomes" id="UP000321204">
    <property type="component" value="Chromosome"/>
</dbReference>
<dbReference type="SUPFAM" id="SSF53822">
    <property type="entry name" value="Periplasmic binding protein-like I"/>
    <property type="match status" value="1"/>
</dbReference>
<dbReference type="PANTHER" id="PTHR30146">
    <property type="entry name" value="LACI-RELATED TRANSCRIPTIONAL REPRESSOR"/>
    <property type="match status" value="1"/>
</dbReference>